<dbReference type="InterPro" id="IPR027417">
    <property type="entry name" value="P-loop_NTPase"/>
</dbReference>
<evidence type="ECO:0000256" key="4">
    <source>
        <dbReference type="ARBA" id="ARBA00022692"/>
    </source>
</evidence>
<keyword evidence="8 9" id="KW-0472">Membrane</keyword>
<evidence type="ECO:0000256" key="9">
    <source>
        <dbReference type="SAM" id="Phobius"/>
    </source>
</evidence>
<keyword evidence="2" id="KW-0813">Transport</keyword>
<dbReference type="GO" id="GO:0005886">
    <property type="term" value="C:plasma membrane"/>
    <property type="evidence" value="ECO:0007669"/>
    <property type="project" value="UniProtKB-SubCell"/>
</dbReference>
<dbReference type="GO" id="GO:0005524">
    <property type="term" value="F:ATP binding"/>
    <property type="evidence" value="ECO:0007669"/>
    <property type="project" value="UniProtKB-KW"/>
</dbReference>
<sequence>MKNENILKIATECLINRKILILLLMIFKTCSVGLGIFVPFLVGDVIDNIDKISIFKIALLIILSFVSLVIESIVTYQFTLLGKKASIHVRNKLCHKILSLDVQYYDKIHSGELSSRIIHDTSSLSEFLTASLPDLYSSILTLILMISILISYDKWLGGIFCIIFPIIILIMIPLANKISDLAIIQQGIYAKLNEILTETLEHIRFVKAYNAERSEEKKVLKKMDEWFLNSQKYNMIQAILSPLMGGITTLGLFVVCGIGAYRVQMGFVTTGTIIIFALYLVNAVEPVEIIGNIIMEYKELQGALYKVSEIFDVESEKTDGIPLNNKIKKLSFYDVKFSYNREKVLNGITFVANQNEKIAIVGESGAGKTTIFSLIERFYNVKEGKIVWGNNSINDIQLNEWRNNIGYVFQDKIIISGTVKENLLYGIEREVCEKELIQAAKKANIYETIMTLKYGFDTYIGEKGELLSGGQKQKLAIARMFLKNPAVLLLDEITASLDAESEQQISKSLNNLYIGRITLIIAHKLHTVMDADRILVLKNGKLVGEGNHEELMKTNNYYQGVIKYEFKT</sequence>
<evidence type="ECO:0000256" key="1">
    <source>
        <dbReference type="ARBA" id="ARBA00004651"/>
    </source>
</evidence>
<evidence type="ECO:0000256" key="6">
    <source>
        <dbReference type="ARBA" id="ARBA00022840"/>
    </source>
</evidence>
<accession>A0A7V7UDD6</accession>
<dbReference type="PANTHER" id="PTHR43394:SF1">
    <property type="entry name" value="ATP-BINDING CASSETTE SUB-FAMILY B MEMBER 10, MITOCHONDRIAL"/>
    <property type="match status" value="1"/>
</dbReference>
<dbReference type="RefSeq" id="WP_151140948.1">
    <property type="nucleotide sequence ID" value="NZ_WAGX01000003.1"/>
</dbReference>
<evidence type="ECO:0000256" key="2">
    <source>
        <dbReference type="ARBA" id="ARBA00022448"/>
    </source>
</evidence>
<dbReference type="InterPro" id="IPR017871">
    <property type="entry name" value="ABC_transporter-like_CS"/>
</dbReference>
<comment type="subcellular location">
    <subcellularLocation>
        <location evidence="1">Cell membrane</location>
        <topology evidence="1">Multi-pass membrane protein</topology>
    </subcellularLocation>
</comment>
<evidence type="ECO:0000256" key="3">
    <source>
        <dbReference type="ARBA" id="ARBA00022475"/>
    </source>
</evidence>
<name>A0A7V7UDD6_9FIRM</name>
<reference evidence="12 13" key="2">
    <citation type="submission" date="2020-02" db="EMBL/GenBank/DDBJ databases">
        <title>Candidatus Galacturonibacter soehngenii shows hetero-acetogenic catabolism of galacturonic acid but lacks a canonical carbon monoxide dehydrogenase/acetyl-CoA synthase complex.</title>
        <authorList>
            <person name="Diender M."/>
            <person name="Stouten G.R."/>
            <person name="Petersen J.F."/>
            <person name="Nielsen P.H."/>
            <person name="Dueholm M.S."/>
            <person name="Pronk J.T."/>
            <person name="Van Loosdrecht M.C.M."/>
        </authorList>
    </citation>
    <scope>NUCLEOTIDE SEQUENCE [LARGE SCALE GENOMIC DNA]</scope>
    <source>
        <strain evidence="12">GalUA</strain>
    </source>
</reference>
<dbReference type="PROSITE" id="PS00211">
    <property type="entry name" value="ABC_TRANSPORTER_1"/>
    <property type="match status" value="1"/>
</dbReference>
<dbReference type="GO" id="GO:0016887">
    <property type="term" value="F:ATP hydrolysis activity"/>
    <property type="evidence" value="ECO:0007669"/>
    <property type="project" value="InterPro"/>
</dbReference>
<dbReference type="Gene3D" id="1.20.1560.10">
    <property type="entry name" value="ABC transporter type 1, transmembrane domain"/>
    <property type="match status" value="1"/>
</dbReference>
<dbReference type="Pfam" id="PF00664">
    <property type="entry name" value="ABC_membrane"/>
    <property type="match status" value="1"/>
</dbReference>
<proteinExistence type="predicted"/>
<keyword evidence="5" id="KW-0547">Nucleotide-binding</keyword>
<dbReference type="SUPFAM" id="SSF52540">
    <property type="entry name" value="P-loop containing nucleoside triphosphate hydrolases"/>
    <property type="match status" value="1"/>
</dbReference>
<feature type="transmembrane region" description="Helical" evidence="9">
    <location>
        <begin position="54"/>
        <end position="74"/>
    </location>
</feature>
<evidence type="ECO:0000259" key="11">
    <source>
        <dbReference type="PROSITE" id="PS50929"/>
    </source>
</evidence>
<feature type="transmembrane region" description="Helical" evidence="9">
    <location>
        <begin position="267"/>
        <end position="284"/>
    </location>
</feature>
<feature type="domain" description="ABC transporter" evidence="10">
    <location>
        <begin position="330"/>
        <end position="564"/>
    </location>
</feature>
<dbReference type="PANTHER" id="PTHR43394">
    <property type="entry name" value="ATP-DEPENDENT PERMEASE MDL1, MITOCHONDRIAL"/>
    <property type="match status" value="1"/>
</dbReference>
<evidence type="ECO:0000256" key="8">
    <source>
        <dbReference type="ARBA" id="ARBA00023136"/>
    </source>
</evidence>
<dbReference type="Pfam" id="PF00005">
    <property type="entry name" value="ABC_tran"/>
    <property type="match status" value="1"/>
</dbReference>
<dbReference type="SMART" id="SM00382">
    <property type="entry name" value="AAA"/>
    <property type="match status" value="1"/>
</dbReference>
<dbReference type="EMBL" id="WAGX01000003">
    <property type="protein sequence ID" value="KAB1440472.1"/>
    <property type="molecule type" value="Genomic_DNA"/>
</dbReference>
<dbReference type="InterPro" id="IPR036640">
    <property type="entry name" value="ABC1_TM_sf"/>
</dbReference>
<dbReference type="InterPro" id="IPR011527">
    <property type="entry name" value="ABC1_TM_dom"/>
</dbReference>
<dbReference type="InterPro" id="IPR003439">
    <property type="entry name" value="ABC_transporter-like_ATP-bd"/>
</dbReference>
<evidence type="ECO:0000313" key="13">
    <source>
        <dbReference type="Proteomes" id="UP000461768"/>
    </source>
</evidence>
<dbReference type="InterPro" id="IPR039421">
    <property type="entry name" value="Type_1_exporter"/>
</dbReference>
<keyword evidence="13" id="KW-1185">Reference proteome</keyword>
<gene>
    <name evidence="12" type="ORF">F7O84_01155</name>
</gene>
<dbReference type="AlphaFoldDB" id="A0A7V7UDD6"/>
<keyword evidence="6 12" id="KW-0067">ATP-binding</keyword>
<keyword evidence="3" id="KW-1003">Cell membrane</keyword>
<comment type="caution">
    <text evidence="12">The sequence shown here is derived from an EMBL/GenBank/DDBJ whole genome shotgun (WGS) entry which is preliminary data.</text>
</comment>
<feature type="transmembrane region" description="Helical" evidence="9">
    <location>
        <begin position="238"/>
        <end position="261"/>
    </location>
</feature>
<evidence type="ECO:0000256" key="7">
    <source>
        <dbReference type="ARBA" id="ARBA00022989"/>
    </source>
</evidence>
<dbReference type="PROSITE" id="PS50929">
    <property type="entry name" value="ABC_TM1F"/>
    <property type="match status" value="1"/>
</dbReference>
<keyword evidence="4 9" id="KW-0812">Transmembrane</keyword>
<evidence type="ECO:0000313" key="12">
    <source>
        <dbReference type="EMBL" id="KAB1440472.1"/>
    </source>
</evidence>
<dbReference type="InterPro" id="IPR003593">
    <property type="entry name" value="AAA+_ATPase"/>
</dbReference>
<feature type="domain" description="ABC transmembrane type-1" evidence="11">
    <location>
        <begin position="22"/>
        <end position="299"/>
    </location>
</feature>
<dbReference type="Proteomes" id="UP000461768">
    <property type="component" value="Unassembled WGS sequence"/>
</dbReference>
<dbReference type="Gene3D" id="3.40.50.300">
    <property type="entry name" value="P-loop containing nucleotide triphosphate hydrolases"/>
    <property type="match status" value="1"/>
</dbReference>
<reference evidence="12 13" key="1">
    <citation type="submission" date="2019-09" db="EMBL/GenBank/DDBJ databases">
        <authorList>
            <person name="Valk L.C."/>
        </authorList>
    </citation>
    <scope>NUCLEOTIDE SEQUENCE [LARGE SCALE GENOMIC DNA]</scope>
    <source>
        <strain evidence="12">GalUA</strain>
    </source>
</reference>
<feature type="transmembrane region" description="Helical" evidence="9">
    <location>
        <begin position="155"/>
        <end position="175"/>
    </location>
</feature>
<evidence type="ECO:0000256" key="5">
    <source>
        <dbReference type="ARBA" id="ARBA00022741"/>
    </source>
</evidence>
<protein>
    <submittedName>
        <fullName evidence="12">ABC transporter ATP-binding protein</fullName>
    </submittedName>
</protein>
<keyword evidence="7 9" id="KW-1133">Transmembrane helix</keyword>
<dbReference type="OrthoDB" id="9762778at2"/>
<evidence type="ECO:0000259" key="10">
    <source>
        <dbReference type="PROSITE" id="PS50893"/>
    </source>
</evidence>
<dbReference type="GO" id="GO:0015421">
    <property type="term" value="F:ABC-type oligopeptide transporter activity"/>
    <property type="evidence" value="ECO:0007669"/>
    <property type="project" value="TreeGrafter"/>
</dbReference>
<dbReference type="PROSITE" id="PS50893">
    <property type="entry name" value="ABC_TRANSPORTER_2"/>
    <property type="match status" value="1"/>
</dbReference>
<organism evidence="12 13">
    <name type="scientific">Candidatus Galacturonatibacter soehngenii</name>
    <dbReference type="NCBI Taxonomy" id="2307010"/>
    <lineage>
        <taxon>Bacteria</taxon>
        <taxon>Bacillati</taxon>
        <taxon>Bacillota</taxon>
        <taxon>Clostridia</taxon>
        <taxon>Lachnospirales</taxon>
        <taxon>Lachnospiraceae</taxon>
        <taxon>Candidatus Galacturonatibacter</taxon>
    </lineage>
</organism>
<dbReference type="SUPFAM" id="SSF90123">
    <property type="entry name" value="ABC transporter transmembrane region"/>
    <property type="match status" value="1"/>
</dbReference>
<feature type="transmembrane region" description="Helical" evidence="9">
    <location>
        <begin position="20"/>
        <end position="42"/>
    </location>
</feature>
<dbReference type="FunFam" id="3.40.50.300:FF:000221">
    <property type="entry name" value="Multidrug ABC transporter ATP-binding protein"/>
    <property type="match status" value="1"/>
</dbReference>